<feature type="domain" description="HhH-GPD" evidence="4">
    <location>
        <begin position="232"/>
        <end position="315"/>
    </location>
</feature>
<dbReference type="GO" id="GO:0003824">
    <property type="term" value="F:catalytic activity"/>
    <property type="evidence" value="ECO:0007669"/>
    <property type="project" value="InterPro"/>
</dbReference>
<dbReference type="EMBL" id="VDMD01000040">
    <property type="protein sequence ID" value="TRM57992.1"/>
    <property type="molecule type" value="Genomic_DNA"/>
</dbReference>
<feature type="compositionally biased region" description="Polar residues" evidence="3">
    <location>
        <begin position="44"/>
        <end position="54"/>
    </location>
</feature>
<gene>
    <name evidence="5" type="ORF">BD626DRAFT_203600</name>
</gene>
<proteinExistence type="predicted"/>
<comment type="caution">
    <text evidence="5">The sequence shown here is derived from an EMBL/GenBank/DDBJ whole genome shotgun (WGS) entry which is preliminary data.</text>
</comment>
<dbReference type="InterPro" id="IPR045138">
    <property type="entry name" value="MeCP2/MBD4"/>
</dbReference>
<evidence type="ECO:0000313" key="5">
    <source>
        <dbReference type="EMBL" id="TRM57992.1"/>
    </source>
</evidence>
<dbReference type="Pfam" id="PF00730">
    <property type="entry name" value="HhH-GPD"/>
    <property type="match status" value="1"/>
</dbReference>
<dbReference type="AlphaFoldDB" id="A0A550BZL3"/>
<evidence type="ECO:0000259" key="4">
    <source>
        <dbReference type="Pfam" id="PF00730"/>
    </source>
</evidence>
<dbReference type="Gene3D" id="1.10.340.30">
    <property type="entry name" value="Hypothetical protein, domain 2"/>
    <property type="match status" value="1"/>
</dbReference>
<keyword evidence="6" id="KW-1185">Reference proteome</keyword>
<protein>
    <submittedName>
        <fullName evidence="5">DNA glycosylase</fullName>
    </submittedName>
</protein>
<accession>A0A550BZL3</accession>
<evidence type="ECO:0000313" key="6">
    <source>
        <dbReference type="Proteomes" id="UP000320762"/>
    </source>
</evidence>
<dbReference type="OrthoDB" id="10265068at2759"/>
<reference evidence="5 6" key="1">
    <citation type="journal article" date="2019" name="New Phytol.">
        <title>Comparative genomics reveals unique wood-decay strategies and fruiting body development in the Schizophyllaceae.</title>
        <authorList>
            <person name="Almasi E."/>
            <person name="Sahu N."/>
            <person name="Krizsan K."/>
            <person name="Balint B."/>
            <person name="Kovacs G.M."/>
            <person name="Kiss B."/>
            <person name="Cseklye J."/>
            <person name="Drula E."/>
            <person name="Henrissat B."/>
            <person name="Nagy I."/>
            <person name="Chovatia M."/>
            <person name="Adam C."/>
            <person name="LaButti K."/>
            <person name="Lipzen A."/>
            <person name="Riley R."/>
            <person name="Grigoriev I.V."/>
            <person name="Nagy L.G."/>
        </authorList>
    </citation>
    <scope>NUCLEOTIDE SEQUENCE [LARGE SCALE GENOMIC DNA]</scope>
    <source>
        <strain evidence="5 6">NL-1724</strain>
    </source>
</reference>
<evidence type="ECO:0000256" key="3">
    <source>
        <dbReference type="SAM" id="MobiDB-lite"/>
    </source>
</evidence>
<sequence>MSDSKARTSSFAGTALDTRDDVDDTKSKYFASSLPPSATPKRAPSSTQLTSCSPSYHMMKKEGQHLSKYFSSTSPVSERPPASSSDLPRTPEKSTTAPSQHERSRDWDDTPSTLVKKRKLEIDTLTTPSKVQRTHLKTSGSSTSTLHPPLTPRRTVRLLEVSPTRQRTPSARRKPPSPFENVESKYFARTYASDPLLEMSEEVRASLLARLQAAKPVLIQETFSEDPWKVLIATIFLNKTHGKISIPVIHTLLASWNTPSAMAAADPSDVYPLIRHLGLGAARARRIVDLSQAWIARSPTFEDEPIVSKSSDLRRYPPTILSHLPGIGRYALDSFRIFCTTMNNKTRDEWKAVRPTDKELTRFLAWKWAYVEHRRWHPERGPMGYADAQHIEQLVQNLASTTPGTTRTASLTRRAPDVAGASSGGTQPPS</sequence>
<organism evidence="5 6">
    <name type="scientific">Schizophyllum amplum</name>
    <dbReference type="NCBI Taxonomy" id="97359"/>
    <lineage>
        <taxon>Eukaryota</taxon>
        <taxon>Fungi</taxon>
        <taxon>Dikarya</taxon>
        <taxon>Basidiomycota</taxon>
        <taxon>Agaricomycotina</taxon>
        <taxon>Agaricomycetes</taxon>
        <taxon>Agaricomycetidae</taxon>
        <taxon>Agaricales</taxon>
        <taxon>Schizophyllaceae</taxon>
        <taxon>Schizophyllum</taxon>
    </lineage>
</organism>
<feature type="region of interest" description="Disordered" evidence="3">
    <location>
        <begin position="402"/>
        <end position="430"/>
    </location>
</feature>
<dbReference type="Proteomes" id="UP000320762">
    <property type="component" value="Unassembled WGS sequence"/>
</dbReference>
<dbReference type="GO" id="GO:0005634">
    <property type="term" value="C:nucleus"/>
    <property type="evidence" value="ECO:0007669"/>
    <property type="project" value="UniProtKB-SubCell"/>
</dbReference>
<name>A0A550BZL3_9AGAR</name>
<evidence type="ECO:0000256" key="1">
    <source>
        <dbReference type="ARBA" id="ARBA00004123"/>
    </source>
</evidence>
<evidence type="ECO:0000256" key="2">
    <source>
        <dbReference type="ARBA" id="ARBA00023242"/>
    </source>
</evidence>
<feature type="region of interest" description="Disordered" evidence="3">
    <location>
        <begin position="1"/>
        <end position="180"/>
    </location>
</feature>
<dbReference type="GO" id="GO:0003677">
    <property type="term" value="F:DNA binding"/>
    <property type="evidence" value="ECO:0007669"/>
    <property type="project" value="InterPro"/>
</dbReference>
<feature type="compositionally biased region" description="Polar residues" evidence="3">
    <location>
        <begin position="69"/>
        <end position="99"/>
    </location>
</feature>
<feature type="compositionally biased region" description="Polar residues" evidence="3">
    <location>
        <begin position="402"/>
        <end position="411"/>
    </location>
</feature>
<dbReference type="PANTHER" id="PTHR15074">
    <property type="entry name" value="METHYL-CPG-BINDING PROTEIN"/>
    <property type="match status" value="1"/>
</dbReference>
<dbReference type="STRING" id="97359.A0A550BZL3"/>
<dbReference type="InterPro" id="IPR011257">
    <property type="entry name" value="DNA_glycosylase"/>
</dbReference>
<keyword evidence="2" id="KW-0539">Nucleus</keyword>
<dbReference type="InterPro" id="IPR003265">
    <property type="entry name" value="HhH-GPD_domain"/>
</dbReference>
<feature type="compositionally biased region" description="Polar residues" evidence="3">
    <location>
        <begin position="124"/>
        <end position="146"/>
    </location>
</feature>
<comment type="subcellular location">
    <subcellularLocation>
        <location evidence="1">Nucleus</location>
    </subcellularLocation>
</comment>
<dbReference type="GO" id="GO:0006285">
    <property type="term" value="P:base-excision repair, AP site formation"/>
    <property type="evidence" value="ECO:0007669"/>
    <property type="project" value="UniProtKB-ARBA"/>
</dbReference>
<dbReference type="PANTHER" id="PTHR15074:SF0">
    <property type="entry name" value="METHYL-CPG-BINDING DOMAIN PROTEIN 4-LIKE PROTEIN"/>
    <property type="match status" value="1"/>
</dbReference>
<dbReference type="SUPFAM" id="SSF48150">
    <property type="entry name" value="DNA-glycosylase"/>
    <property type="match status" value="1"/>
</dbReference>